<evidence type="ECO:0000259" key="6">
    <source>
        <dbReference type="Pfam" id="PF02668"/>
    </source>
</evidence>
<evidence type="ECO:0000313" key="7">
    <source>
        <dbReference type="EMBL" id="RAI54608.1"/>
    </source>
</evidence>
<evidence type="ECO:0000256" key="5">
    <source>
        <dbReference type="ARBA" id="ARBA00023004"/>
    </source>
</evidence>
<comment type="similarity">
    <text evidence="1">Belongs to the TfdA dioxygenase family.</text>
</comment>
<dbReference type="PANTHER" id="PTHR30468">
    <property type="entry name" value="ALPHA-KETOGLUTARATE-DEPENDENT SULFONATE DIOXYGENASE"/>
    <property type="match status" value="1"/>
</dbReference>
<dbReference type="PANTHER" id="PTHR30468:SF1">
    <property type="entry name" value="ALPHA-KETOGLUTARATE-DEPENDENT SULFONATE DIOXYGENASE"/>
    <property type="match status" value="1"/>
</dbReference>
<dbReference type="GO" id="GO:0000908">
    <property type="term" value="F:taurine dioxygenase activity"/>
    <property type="evidence" value="ECO:0007669"/>
    <property type="project" value="TreeGrafter"/>
</dbReference>
<evidence type="ECO:0000256" key="3">
    <source>
        <dbReference type="ARBA" id="ARBA00022964"/>
    </source>
</evidence>
<feature type="domain" description="TauD/TfdA-like" evidence="6">
    <location>
        <begin position="6"/>
        <end position="275"/>
    </location>
</feature>
<accession>A0A327M3G1</accession>
<sequence>MGQITVKPLGYALGAEVQGVDMRAPLAAEDRKAINAAWLKHCVLVFPGQEALTPEQQIAFAGQFGELDQHASQPPATLHPGHPEILVLTNRQVQGKPSGTRNSGRNWHTDLSYTERPAKGALLLCREKPPVGGDTMFANLTLAYETLTPRIQALIEDLEAVHDASLIKGIEQRDPAIVAEMRNRNPPVAHPLVRVHPETGRKALLIGQRIRGILGLSDEEGAALLNLLNAHAIAPEFVYRHRWSLGDVLMWDNRCTMHVALADFDQSQPRVMHRCSLQGERVTGRILRNPSIADRETLIQAVAAVA</sequence>
<proteinExistence type="inferred from homology"/>
<protein>
    <submittedName>
        <fullName evidence="7">TauD/TfdA family dioxygenase</fullName>
    </submittedName>
</protein>
<reference evidence="8" key="1">
    <citation type="submission" date="2018-06" db="EMBL/GenBank/DDBJ databases">
        <authorList>
            <person name="Khan S.A."/>
        </authorList>
    </citation>
    <scope>NUCLEOTIDE SEQUENCE [LARGE SCALE GENOMIC DNA]</scope>
    <source>
        <strain evidence="8">DB-1506</strain>
    </source>
</reference>
<dbReference type="GO" id="GO:0005737">
    <property type="term" value="C:cytoplasm"/>
    <property type="evidence" value="ECO:0007669"/>
    <property type="project" value="TreeGrafter"/>
</dbReference>
<dbReference type="Gene3D" id="3.60.130.10">
    <property type="entry name" value="Clavaminate synthase-like"/>
    <property type="match status" value="1"/>
</dbReference>
<dbReference type="Pfam" id="PF02668">
    <property type="entry name" value="TauD"/>
    <property type="match status" value="1"/>
</dbReference>
<evidence type="ECO:0000313" key="8">
    <source>
        <dbReference type="Proteomes" id="UP000249065"/>
    </source>
</evidence>
<dbReference type="SUPFAM" id="SSF51197">
    <property type="entry name" value="Clavaminate synthase-like"/>
    <property type="match status" value="1"/>
</dbReference>
<evidence type="ECO:0000256" key="2">
    <source>
        <dbReference type="ARBA" id="ARBA00022723"/>
    </source>
</evidence>
<keyword evidence="2" id="KW-0479">Metal-binding</keyword>
<dbReference type="OrthoDB" id="7346227at2"/>
<dbReference type="GO" id="GO:0006790">
    <property type="term" value="P:sulfur compound metabolic process"/>
    <property type="evidence" value="ECO:0007669"/>
    <property type="project" value="TreeGrafter"/>
</dbReference>
<dbReference type="InterPro" id="IPR051323">
    <property type="entry name" value="AtsK-like"/>
</dbReference>
<dbReference type="InterPro" id="IPR042098">
    <property type="entry name" value="TauD-like_sf"/>
</dbReference>
<dbReference type="InterPro" id="IPR003819">
    <property type="entry name" value="TauD/TfdA-like"/>
</dbReference>
<dbReference type="EMBL" id="QLIX01000046">
    <property type="protein sequence ID" value="RAI54608.1"/>
    <property type="molecule type" value="Genomic_DNA"/>
</dbReference>
<gene>
    <name evidence="7" type="ORF">DOO78_25840</name>
</gene>
<keyword evidence="5" id="KW-0408">Iron</keyword>
<name>A0A327M3G1_9PROT</name>
<evidence type="ECO:0000256" key="4">
    <source>
        <dbReference type="ARBA" id="ARBA00023002"/>
    </source>
</evidence>
<keyword evidence="4" id="KW-0560">Oxidoreductase</keyword>
<evidence type="ECO:0000256" key="1">
    <source>
        <dbReference type="ARBA" id="ARBA00005896"/>
    </source>
</evidence>
<keyword evidence="8" id="KW-1185">Reference proteome</keyword>
<dbReference type="AlphaFoldDB" id="A0A327M3G1"/>
<dbReference type="RefSeq" id="WP_111472769.1">
    <property type="nucleotide sequence ID" value="NZ_QLIX01000046.1"/>
</dbReference>
<organism evidence="7 8">
    <name type="scientific">Roseicella frigidaeris</name>
    <dbReference type="NCBI Taxonomy" id="2230885"/>
    <lineage>
        <taxon>Bacteria</taxon>
        <taxon>Pseudomonadati</taxon>
        <taxon>Pseudomonadota</taxon>
        <taxon>Alphaproteobacteria</taxon>
        <taxon>Acetobacterales</taxon>
        <taxon>Roseomonadaceae</taxon>
        <taxon>Roseicella</taxon>
    </lineage>
</organism>
<comment type="caution">
    <text evidence="7">The sequence shown here is derived from an EMBL/GenBank/DDBJ whole genome shotgun (WGS) entry which is preliminary data.</text>
</comment>
<dbReference type="GO" id="GO:0046872">
    <property type="term" value="F:metal ion binding"/>
    <property type="evidence" value="ECO:0007669"/>
    <property type="project" value="UniProtKB-KW"/>
</dbReference>
<dbReference type="Proteomes" id="UP000249065">
    <property type="component" value="Unassembled WGS sequence"/>
</dbReference>
<keyword evidence="3 7" id="KW-0223">Dioxygenase</keyword>